<dbReference type="PANTHER" id="PTHR43539:SF78">
    <property type="entry name" value="FLAVIN-CONTAINING MONOOXYGENASE"/>
    <property type="match status" value="1"/>
</dbReference>
<proteinExistence type="predicted"/>
<keyword evidence="1" id="KW-0560">Oxidoreductase</keyword>
<accession>A0A6P0GEA2</accession>
<comment type="caution">
    <text evidence="2">The sequence shown here is derived from an EMBL/GenBank/DDBJ whole genome shotgun (WGS) entry which is preliminary data.</text>
</comment>
<dbReference type="RefSeq" id="WP_163475755.1">
    <property type="nucleotide sequence ID" value="NZ_JAAGWE010000011.1"/>
</dbReference>
<dbReference type="EMBL" id="JAAGWE010000011">
    <property type="protein sequence ID" value="NEM05586.1"/>
    <property type="molecule type" value="Genomic_DNA"/>
</dbReference>
<dbReference type="Gene3D" id="3.50.50.60">
    <property type="entry name" value="FAD/NAD(P)-binding domain"/>
    <property type="match status" value="1"/>
</dbReference>
<dbReference type="PANTHER" id="PTHR43539">
    <property type="entry name" value="FLAVIN-BINDING MONOOXYGENASE-LIKE PROTEIN (AFU_ORTHOLOGUE AFUA_4G09220)"/>
    <property type="match status" value="1"/>
</dbReference>
<dbReference type="GO" id="GO:0050660">
    <property type="term" value="F:flavin adenine dinucleotide binding"/>
    <property type="evidence" value="ECO:0007669"/>
    <property type="project" value="TreeGrafter"/>
</dbReference>
<dbReference type="AlphaFoldDB" id="A0A6P0GEA2"/>
<gene>
    <name evidence="2" type="ORF">GCU54_06065</name>
</gene>
<protein>
    <submittedName>
        <fullName evidence="2">NAD(P)-binding domain-containing protein</fullName>
    </submittedName>
</protein>
<organism evidence="2 3">
    <name type="scientific">Geodermatophilus normandii</name>
    <dbReference type="NCBI Taxonomy" id="1137989"/>
    <lineage>
        <taxon>Bacteria</taxon>
        <taxon>Bacillati</taxon>
        <taxon>Actinomycetota</taxon>
        <taxon>Actinomycetes</taxon>
        <taxon>Geodermatophilales</taxon>
        <taxon>Geodermatophilaceae</taxon>
        <taxon>Geodermatophilus</taxon>
    </lineage>
</organism>
<sequence>MSTALPLADRKPLDVAVIGAGQAGLALGHHLARRGADFLLLDAGPEVGHSWRSRWDSLRLFSPAEYDSLPGLPFPAPAGTHPTKDEVADYLAAYATHFRLPVRLDSPVLRLHRDTDGSFTATTPTGMVRARQVVVATGPFQTPHVPALVGRLHPLVPQLHSAGYRNPTQLPGGGRVLVVGAANSGLQIAAELAATRPVTVAVGTRPTELPQRIAGRDLFFWLTTSGFFTVPAHTRIARRLRARGDLVIGTRSRDLRRRGIDFRRRLTDLAGRTAHFADGSTVDVDAVVWATGYRPDHSWLHVPGVVVDGSVRHTAGVTDVPGLYFLGLPWQTCRGSALLGFVGADADALSLRMAADAHRSWQRAGFRRGPATPAFLPR</sequence>
<evidence type="ECO:0000313" key="2">
    <source>
        <dbReference type="EMBL" id="NEM05586.1"/>
    </source>
</evidence>
<dbReference type="InterPro" id="IPR050982">
    <property type="entry name" value="Auxin_biosynth/cation_transpt"/>
</dbReference>
<evidence type="ECO:0000256" key="1">
    <source>
        <dbReference type="ARBA" id="ARBA00023002"/>
    </source>
</evidence>
<dbReference type="SUPFAM" id="SSF51905">
    <property type="entry name" value="FAD/NAD(P)-binding domain"/>
    <property type="match status" value="2"/>
</dbReference>
<dbReference type="Pfam" id="PF13738">
    <property type="entry name" value="Pyr_redox_3"/>
    <property type="match status" value="1"/>
</dbReference>
<dbReference type="PRINTS" id="PR00469">
    <property type="entry name" value="PNDRDTASEII"/>
</dbReference>
<dbReference type="InterPro" id="IPR036188">
    <property type="entry name" value="FAD/NAD-bd_sf"/>
</dbReference>
<dbReference type="PRINTS" id="PR00368">
    <property type="entry name" value="FADPNR"/>
</dbReference>
<dbReference type="Proteomes" id="UP000471126">
    <property type="component" value="Unassembled WGS sequence"/>
</dbReference>
<reference evidence="2 3" key="1">
    <citation type="submission" date="2019-12" db="EMBL/GenBank/DDBJ databases">
        <title>WGS of CPCC 203550 I12A-02606.</title>
        <authorList>
            <person name="Jiang Z."/>
        </authorList>
    </citation>
    <scope>NUCLEOTIDE SEQUENCE [LARGE SCALE GENOMIC DNA]</scope>
    <source>
        <strain evidence="2 3">I12A-02606</strain>
    </source>
</reference>
<evidence type="ECO:0000313" key="3">
    <source>
        <dbReference type="Proteomes" id="UP000471126"/>
    </source>
</evidence>
<dbReference type="GO" id="GO:0004497">
    <property type="term" value="F:monooxygenase activity"/>
    <property type="evidence" value="ECO:0007669"/>
    <property type="project" value="TreeGrafter"/>
</dbReference>
<name>A0A6P0GEA2_9ACTN</name>